<proteinExistence type="predicted"/>
<evidence type="ECO:0000256" key="1">
    <source>
        <dbReference type="ARBA" id="ARBA00023015"/>
    </source>
</evidence>
<evidence type="ECO:0000313" key="7">
    <source>
        <dbReference type="Proteomes" id="UP000660668"/>
    </source>
</evidence>
<dbReference type="GO" id="GO:0045892">
    <property type="term" value="P:negative regulation of DNA-templated transcription"/>
    <property type="evidence" value="ECO:0007669"/>
    <property type="project" value="InterPro"/>
</dbReference>
<dbReference type="InterPro" id="IPR009057">
    <property type="entry name" value="Homeodomain-like_sf"/>
</dbReference>
<feature type="domain" description="HTH tetR-type" evidence="5">
    <location>
        <begin position="12"/>
        <end position="72"/>
    </location>
</feature>
<dbReference type="PANTHER" id="PTHR30055:SF151">
    <property type="entry name" value="TRANSCRIPTIONAL REGULATORY PROTEIN"/>
    <property type="match status" value="1"/>
</dbReference>
<comment type="caution">
    <text evidence="6">The sequence shown here is derived from an EMBL/GenBank/DDBJ whole genome shotgun (WGS) entry which is preliminary data.</text>
</comment>
<dbReference type="AlphaFoldDB" id="A0A930VLG7"/>
<feature type="DNA-binding region" description="H-T-H motif" evidence="4">
    <location>
        <begin position="35"/>
        <end position="54"/>
    </location>
</feature>
<evidence type="ECO:0000256" key="4">
    <source>
        <dbReference type="PROSITE-ProRule" id="PRU00335"/>
    </source>
</evidence>
<evidence type="ECO:0000313" key="6">
    <source>
        <dbReference type="EMBL" id="MBF4768918.1"/>
    </source>
</evidence>
<dbReference type="EMBL" id="JADKPO010000018">
    <property type="protein sequence ID" value="MBF4768918.1"/>
    <property type="molecule type" value="Genomic_DNA"/>
</dbReference>
<name>A0A930VLG7_9ACTN</name>
<keyword evidence="1" id="KW-0805">Transcription regulation</keyword>
<dbReference type="Pfam" id="PF00440">
    <property type="entry name" value="TetR_N"/>
    <property type="match status" value="1"/>
</dbReference>
<dbReference type="InterPro" id="IPR001647">
    <property type="entry name" value="HTH_TetR"/>
</dbReference>
<evidence type="ECO:0000259" key="5">
    <source>
        <dbReference type="PROSITE" id="PS50977"/>
    </source>
</evidence>
<dbReference type="InterPro" id="IPR050109">
    <property type="entry name" value="HTH-type_TetR-like_transc_reg"/>
</dbReference>
<keyword evidence="7" id="KW-1185">Reference proteome</keyword>
<keyword evidence="2 4" id="KW-0238">DNA-binding</keyword>
<dbReference type="PANTHER" id="PTHR30055">
    <property type="entry name" value="HTH-TYPE TRANSCRIPTIONAL REGULATOR RUTR"/>
    <property type="match status" value="1"/>
</dbReference>
<protein>
    <submittedName>
        <fullName evidence="6">TetR/AcrR family transcriptional regulator C-terminal domain-containing protein</fullName>
    </submittedName>
</protein>
<keyword evidence="3" id="KW-0804">Transcription</keyword>
<dbReference type="RefSeq" id="WP_194697061.1">
    <property type="nucleotide sequence ID" value="NZ_JADKPO010000018.1"/>
</dbReference>
<dbReference type="SUPFAM" id="SSF46689">
    <property type="entry name" value="Homeodomain-like"/>
    <property type="match status" value="1"/>
</dbReference>
<dbReference type="Gene3D" id="1.10.357.10">
    <property type="entry name" value="Tetracycline Repressor, domain 2"/>
    <property type="match status" value="1"/>
</dbReference>
<dbReference type="Gene3D" id="1.10.10.60">
    <property type="entry name" value="Homeodomain-like"/>
    <property type="match status" value="1"/>
</dbReference>
<dbReference type="SUPFAM" id="SSF48498">
    <property type="entry name" value="Tetracyclin repressor-like, C-terminal domain"/>
    <property type="match status" value="1"/>
</dbReference>
<gene>
    <name evidence="6" type="ORF">ISU10_14220</name>
</gene>
<accession>A0A930VLG7</accession>
<dbReference type="InterPro" id="IPR036271">
    <property type="entry name" value="Tet_transcr_reg_TetR-rel_C_sf"/>
</dbReference>
<dbReference type="PRINTS" id="PR00455">
    <property type="entry name" value="HTHTETR"/>
</dbReference>
<evidence type="ECO:0000256" key="2">
    <source>
        <dbReference type="ARBA" id="ARBA00023125"/>
    </source>
</evidence>
<dbReference type="PROSITE" id="PS50977">
    <property type="entry name" value="HTH_TETR_2"/>
    <property type="match status" value="1"/>
</dbReference>
<reference evidence="6" key="1">
    <citation type="submission" date="2020-11" db="EMBL/GenBank/DDBJ databases">
        <title>Nocardioides cynanchi sp. nov., isolated from soil of rhizosphere of Cynanchum wilfordii.</title>
        <authorList>
            <person name="Lee J.-S."/>
            <person name="Suh M.K."/>
            <person name="Kim J.-S."/>
        </authorList>
    </citation>
    <scope>NUCLEOTIDE SEQUENCE</scope>
    <source>
        <strain evidence="6">KCTC 19276</strain>
    </source>
</reference>
<organism evidence="6 7">
    <name type="scientific">Nocardioides agariphilus</name>
    <dbReference type="NCBI Taxonomy" id="433664"/>
    <lineage>
        <taxon>Bacteria</taxon>
        <taxon>Bacillati</taxon>
        <taxon>Actinomycetota</taxon>
        <taxon>Actinomycetes</taxon>
        <taxon>Propionibacteriales</taxon>
        <taxon>Nocardioidaceae</taxon>
        <taxon>Nocardioides</taxon>
    </lineage>
</organism>
<dbReference type="InterPro" id="IPR004111">
    <property type="entry name" value="Repressor_TetR_C"/>
</dbReference>
<evidence type="ECO:0000256" key="3">
    <source>
        <dbReference type="ARBA" id="ARBA00023163"/>
    </source>
</evidence>
<dbReference type="GO" id="GO:0003700">
    <property type="term" value="F:DNA-binding transcription factor activity"/>
    <property type="evidence" value="ECO:0007669"/>
    <property type="project" value="TreeGrafter"/>
</dbReference>
<dbReference type="Pfam" id="PF02909">
    <property type="entry name" value="TetR_C_1"/>
    <property type="match status" value="1"/>
</dbReference>
<dbReference type="Proteomes" id="UP000660668">
    <property type="component" value="Unassembled WGS sequence"/>
</dbReference>
<sequence length="241" mass="25549">MTETVRKTSRPTLSRDLVLETAVSLADHEGLGALSMRRLGQELGVEAMSLYHHVANKEALLDAMVDAAVMELGAEVGPGGGPEAERDWVAALRARILTARTVMLRHKWLPAVIETRTKLSPPLVAYYEGVLATLVAGGFSYDLAHHTLHALGARVLGFSQELFDPGKGGGDAADMSEAETAAMAAAFPHLGAMMADIVHEGGETSIGWCDDQTEFEFGLDVLLDGLERRRAGATTGAPSTG</sequence>
<dbReference type="GO" id="GO:0000976">
    <property type="term" value="F:transcription cis-regulatory region binding"/>
    <property type="evidence" value="ECO:0007669"/>
    <property type="project" value="TreeGrafter"/>
</dbReference>